<evidence type="ECO:0000313" key="2">
    <source>
        <dbReference type="Proteomes" id="UP000078560"/>
    </source>
</evidence>
<dbReference type="InterPro" id="IPR008780">
    <property type="entry name" value="Plasmodium_Vir"/>
</dbReference>
<dbReference type="Proteomes" id="UP000078560">
    <property type="component" value="Unassembled WGS sequence"/>
</dbReference>
<feature type="non-terminal residue" evidence="1">
    <location>
        <position position="208"/>
    </location>
</feature>
<organism evidence="1 2">
    <name type="scientific">Plasmodium ovale curtisi</name>
    <dbReference type="NCBI Taxonomy" id="864141"/>
    <lineage>
        <taxon>Eukaryota</taxon>
        <taxon>Sar</taxon>
        <taxon>Alveolata</taxon>
        <taxon>Apicomplexa</taxon>
        <taxon>Aconoidasida</taxon>
        <taxon>Haemosporida</taxon>
        <taxon>Plasmodiidae</taxon>
        <taxon>Plasmodium</taxon>
        <taxon>Plasmodium (Plasmodium)</taxon>
    </lineage>
</organism>
<accession>A0A1A8WUH5</accession>
<reference evidence="2" key="1">
    <citation type="submission" date="2016-05" db="EMBL/GenBank/DDBJ databases">
        <authorList>
            <person name="Naeem Raeece"/>
        </authorList>
    </citation>
    <scope>NUCLEOTIDE SEQUENCE [LARGE SCALE GENOMIC DNA]</scope>
</reference>
<name>A0A1A8WUH5_PLAOA</name>
<proteinExistence type="predicted"/>
<dbReference type="EMBL" id="FLQU01002067">
    <property type="protein sequence ID" value="SBS95509.1"/>
    <property type="molecule type" value="Genomic_DNA"/>
</dbReference>
<protein>
    <submittedName>
        <fullName evidence="1">PIR Superfamily Protein</fullName>
    </submittedName>
</protein>
<gene>
    <name evidence="1" type="ORF">POVCU2_0096410</name>
</gene>
<dbReference type="AlphaFoldDB" id="A0A1A8WUH5"/>
<sequence>MEKAPKILKDEEDNNERCSYLNFWITDHIRKKFDTDRNDSKNIHTILRRFLSVENFIPSASKNNCRFYYSSNINLELWKKLKDLYDYIKNYNYIERKINSQEYSCEKHSHYFDYITSLYKTFKEECCNESLEKCSYPFDFDDLCKKTEYLTQINCYKEKELAGVHQVPRGREVSGNQRETTAISSQSDSLQVFDHIAQSSSEYNNPDY</sequence>
<dbReference type="Pfam" id="PF05795">
    <property type="entry name" value="Plasmodium_Vir"/>
    <property type="match status" value="1"/>
</dbReference>
<evidence type="ECO:0000313" key="1">
    <source>
        <dbReference type="EMBL" id="SBS95509.1"/>
    </source>
</evidence>